<reference evidence="2" key="1">
    <citation type="submission" date="2020-11" db="EMBL/GenBank/DDBJ databases">
        <authorList>
            <person name="Tran Van P."/>
        </authorList>
    </citation>
    <scope>NUCLEOTIDE SEQUENCE</scope>
</reference>
<organism evidence="2">
    <name type="scientific">Timema bartmani</name>
    <dbReference type="NCBI Taxonomy" id="61472"/>
    <lineage>
        <taxon>Eukaryota</taxon>
        <taxon>Metazoa</taxon>
        <taxon>Ecdysozoa</taxon>
        <taxon>Arthropoda</taxon>
        <taxon>Hexapoda</taxon>
        <taxon>Insecta</taxon>
        <taxon>Pterygota</taxon>
        <taxon>Neoptera</taxon>
        <taxon>Polyneoptera</taxon>
        <taxon>Phasmatodea</taxon>
        <taxon>Timematodea</taxon>
        <taxon>Timematoidea</taxon>
        <taxon>Timematidae</taxon>
        <taxon>Timema</taxon>
    </lineage>
</organism>
<evidence type="ECO:0000313" key="2">
    <source>
        <dbReference type="EMBL" id="CAD7444775.1"/>
    </source>
</evidence>
<dbReference type="GO" id="GO:0005730">
    <property type="term" value="C:nucleolus"/>
    <property type="evidence" value="ECO:0007669"/>
    <property type="project" value="TreeGrafter"/>
</dbReference>
<dbReference type="AlphaFoldDB" id="A0A7R9I339"/>
<feature type="compositionally biased region" description="Acidic residues" evidence="1">
    <location>
        <begin position="47"/>
        <end position="57"/>
    </location>
</feature>
<dbReference type="PANTHER" id="PTHR14490">
    <property type="entry name" value="ZINC FINGER, ZZ TYPE"/>
    <property type="match status" value="1"/>
</dbReference>
<dbReference type="InterPro" id="IPR018034">
    <property type="entry name" value="Kri1"/>
</dbReference>
<dbReference type="GO" id="GO:0030686">
    <property type="term" value="C:90S preribosome"/>
    <property type="evidence" value="ECO:0007669"/>
    <property type="project" value="TreeGrafter"/>
</dbReference>
<feature type="region of interest" description="Disordered" evidence="1">
    <location>
        <begin position="42"/>
        <end position="64"/>
    </location>
</feature>
<gene>
    <name evidence="2" type="ORF">TBIB3V08_LOCUS7141</name>
</gene>
<dbReference type="EMBL" id="OD566858">
    <property type="protein sequence ID" value="CAD7444775.1"/>
    <property type="molecule type" value="Genomic_DNA"/>
</dbReference>
<accession>A0A7R9I339</accession>
<name>A0A7R9I339_9NEOP</name>
<dbReference type="GO" id="GO:0000447">
    <property type="term" value="P:endonucleolytic cleavage in ITS1 to separate SSU-rRNA from 5.8S rRNA and LSU-rRNA from tricistronic rRNA transcript (SSU-rRNA, 5.8S rRNA, LSU-rRNA)"/>
    <property type="evidence" value="ECO:0007669"/>
    <property type="project" value="TreeGrafter"/>
</dbReference>
<evidence type="ECO:0000256" key="1">
    <source>
        <dbReference type="SAM" id="MobiDB-lite"/>
    </source>
</evidence>
<protein>
    <submittedName>
        <fullName evidence="2">Uncharacterized protein</fullName>
    </submittedName>
</protein>
<sequence length="152" mass="17659">MPAFVVEDEKGLQIDQSRHKATPLARFARSLVVKDKYGEDAVNKLDDNDESSSDEENENAKELTEEFERDFLKTLSYLKKKDPCIYDKDTKFFEEYKSTLKQDGASEEKSKKQEKSLFLRDYERKLILEKGGKFTDDEGKNLNTVLSYLPPK</sequence>
<dbReference type="PANTHER" id="PTHR14490:SF5">
    <property type="entry name" value="PROTEIN KRI1 HOMOLOG"/>
    <property type="match status" value="1"/>
</dbReference>
<proteinExistence type="predicted"/>